<dbReference type="GO" id="GO:0006457">
    <property type="term" value="P:protein folding"/>
    <property type="evidence" value="ECO:0007669"/>
    <property type="project" value="InterPro"/>
</dbReference>
<evidence type="ECO:0000256" key="3">
    <source>
        <dbReference type="ARBA" id="ARBA00023110"/>
    </source>
</evidence>
<feature type="domain" description="PPIase cyclophilin-type" evidence="6">
    <location>
        <begin position="36"/>
        <end position="194"/>
    </location>
</feature>
<evidence type="ECO:0000256" key="5">
    <source>
        <dbReference type="RuleBase" id="RU363019"/>
    </source>
</evidence>
<comment type="subcellular location">
    <subcellularLocation>
        <location evidence="2">Endoplasmic reticulum lumen</location>
    </subcellularLocation>
</comment>
<evidence type="ECO:0000259" key="6">
    <source>
        <dbReference type="PROSITE" id="PS50072"/>
    </source>
</evidence>
<dbReference type="GO" id="GO:0016018">
    <property type="term" value="F:cyclosporin A binding"/>
    <property type="evidence" value="ECO:0007669"/>
    <property type="project" value="TreeGrafter"/>
</dbReference>
<dbReference type="InParanoid" id="A0A168T9H0"/>
<keyword evidence="3 5" id="KW-0697">Rotamase</keyword>
<evidence type="ECO:0000256" key="4">
    <source>
        <dbReference type="ARBA" id="ARBA00023235"/>
    </source>
</evidence>
<comment type="function">
    <text evidence="5">PPIases accelerate the folding of proteins. It catalyzes the cis-trans isomerization of proline imidic peptide bonds in oligopeptides.</text>
</comment>
<gene>
    <name evidence="7" type="primary">ABSGL_15399.1 scaffold 16614</name>
</gene>
<dbReference type="FunFam" id="2.40.100.10:FF:000001">
    <property type="entry name" value="Peptidyl-prolyl cis-trans isomerase"/>
    <property type="match status" value="1"/>
</dbReference>
<reference evidence="7" key="1">
    <citation type="submission" date="2016-04" db="EMBL/GenBank/DDBJ databases">
        <authorList>
            <person name="Evans L.H."/>
            <person name="Alamgir A."/>
            <person name="Owens N."/>
            <person name="Weber N.D."/>
            <person name="Virtaneva K."/>
            <person name="Barbian K."/>
            <person name="Babar A."/>
            <person name="Rosenke K."/>
        </authorList>
    </citation>
    <scope>NUCLEOTIDE SEQUENCE [LARGE SCALE GENOMIC DNA]</scope>
    <source>
        <strain evidence="7">CBS 101.48</strain>
    </source>
</reference>
<keyword evidence="5" id="KW-0732">Signal</keyword>
<dbReference type="GO" id="GO:0005788">
    <property type="term" value="C:endoplasmic reticulum lumen"/>
    <property type="evidence" value="ECO:0007669"/>
    <property type="project" value="UniProtKB-SubCell"/>
</dbReference>
<dbReference type="SUPFAM" id="SSF50891">
    <property type="entry name" value="Cyclophilin-like"/>
    <property type="match status" value="1"/>
</dbReference>
<dbReference type="PROSITE" id="PS00170">
    <property type="entry name" value="CSA_PPIASE_1"/>
    <property type="match status" value="1"/>
</dbReference>
<dbReference type="Proteomes" id="UP000078561">
    <property type="component" value="Unassembled WGS sequence"/>
</dbReference>
<accession>A0A168T9H0</accession>
<dbReference type="PANTHER" id="PTHR11071">
    <property type="entry name" value="PEPTIDYL-PROLYL CIS-TRANS ISOMERASE"/>
    <property type="match status" value="1"/>
</dbReference>
<dbReference type="InterPro" id="IPR020892">
    <property type="entry name" value="Cyclophilin-type_PPIase_CS"/>
</dbReference>
<protein>
    <recommendedName>
        <fullName evidence="5">Peptidyl-prolyl cis-trans isomerase</fullName>
        <shortName evidence="5">PPIase</shortName>
        <ecNumber evidence="5">5.2.1.8</ecNumber>
    </recommendedName>
</protein>
<dbReference type="GO" id="GO:0003755">
    <property type="term" value="F:peptidyl-prolyl cis-trans isomerase activity"/>
    <property type="evidence" value="ECO:0007669"/>
    <property type="project" value="UniProtKB-UniRule"/>
</dbReference>
<dbReference type="Pfam" id="PF00160">
    <property type="entry name" value="Pro_isomerase"/>
    <property type="match status" value="1"/>
</dbReference>
<dbReference type="EC" id="5.2.1.8" evidence="5"/>
<dbReference type="Gene3D" id="2.40.100.10">
    <property type="entry name" value="Cyclophilin-like"/>
    <property type="match status" value="1"/>
</dbReference>
<feature type="chain" id="PRO_5007749505" description="Peptidyl-prolyl cis-trans isomerase" evidence="5">
    <location>
        <begin position="26"/>
        <end position="210"/>
    </location>
</feature>
<evidence type="ECO:0000313" key="7">
    <source>
        <dbReference type="EMBL" id="SAM09698.1"/>
    </source>
</evidence>
<dbReference type="OMA" id="CSIINSG"/>
<dbReference type="FunCoup" id="A0A168T9H0">
    <property type="interactions" value="259"/>
</dbReference>
<proteinExistence type="inferred from homology"/>
<dbReference type="InterPro" id="IPR002130">
    <property type="entry name" value="Cyclophilin-type_PPIase_dom"/>
</dbReference>
<dbReference type="OrthoDB" id="193499at2759"/>
<dbReference type="STRING" id="4829.A0A168T9H0"/>
<keyword evidence="8" id="KW-1185">Reference proteome</keyword>
<dbReference type="CDD" id="cd01926">
    <property type="entry name" value="cyclophilin_ABH_like"/>
    <property type="match status" value="1"/>
</dbReference>
<dbReference type="InterPro" id="IPR029000">
    <property type="entry name" value="Cyclophilin-like_dom_sf"/>
</dbReference>
<dbReference type="PROSITE" id="PS50072">
    <property type="entry name" value="CSA_PPIASE_2"/>
    <property type="match status" value="1"/>
</dbReference>
<comment type="similarity">
    <text evidence="5">Belongs to the cyclophilin-type PPIase family.</text>
</comment>
<dbReference type="AlphaFoldDB" id="A0A168T9H0"/>
<feature type="signal peptide" evidence="5">
    <location>
        <begin position="1"/>
        <end position="25"/>
    </location>
</feature>
<evidence type="ECO:0000256" key="1">
    <source>
        <dbReference type="ARBA" id="ARBA00000971"/>
    </source>
</evidence>
<evidence type="ECO:0000313" key="8">
    <source>
        <dbReference type="Proteomes" id="UP000078561"/>
    </source>
</evidence>
<dbReference type="PRINTS" id="PR00153">
    <property type="entry name" value="CSAPPISMRASE"/>
</dbReference>
<name>A0A168T9H0_ABSGL</name>
<evidence type="ECO:0000256" key="2">
    <source>
        <dbReference type="ARBA" id="ARBA00004319"/>
    </source>
</evidence>
<sequence>MARLSLPILLTTLVLVLSAFSYVSAKTDPVITHKVYFDMKQGDEDLGRIVIGLYGEVVPKTAENFRALATGEKGFGYKGSQFHRVIKSFMIQGGDFTNHDGTGGKSIYEKSKFDDENFELTHTGPGVLSMANAGKNTNGSQFFITTVKTGWLDGRHVVFGKVVEGMDVVSKIENSPTGFRDKPKTTIVIAESGELPLEEKTEEKSEHSEL</sequence>
<organism evidence="7">
    <name type="scientific">Absidia glauca</name>
    <name type="common">Pin mould</name>
    <dbReference type="NCBI Taxonomy" id="4829"/>
    <lineage>
        <taxon>Eukaryota</taxon>
        <taxon>Fungi</taxon>
        <taxon>Fungi incertae sedis</taxon>
        <taxon>Mucoromycota</taxon>
        <taxon>Mucoromycotina</taxon>
        <taxon>Mucoromycetes</taxon>
        <taxon>Mucorales</taxon>
        <taxon>Cunninghamellaceae</taxon>
        <taxon>Absidia</taxon>
    </lineage>
</organism>
<comment type="catalytic activity">
    <reaction evidence="1 5">
        <text>[protein]-peptidylproline (omega=180) = [protein]-peptidylproline (omega=0)</text>
        <dbReference type="Rhea" id="RHEA:16237"/>
        <dbReference type="Rhea" id="RHEA-COMP:10747"/>
        <dbReference type="Rhea" id="RHEA-COMP:10748"/>
        <dbReference type="ChEBI" id="CHEBI:83833"/>
        <dbReference type="ChEBI" id="CHEBI:83834"/>
        <dbReference type="EC" id="5.2.1.8"/>
    </reaction>
</comment>
<dbReference type="PANTHER" id="PTHR11071:SF561">
    <property type="entry name" value="PEPTIDYL-PROLYL CIS-TRANS ISOMERASE D-RELATED"/>
    <property type="match status" value="1"/>
</dbReference>
<keyword evidence="4 5" id="KW-0413">Isomerase</keyword>
<dbReference type="EMBL" id="LT555165">
    <property type="protein sequence ID" value="SAM09698.1"/>
    <property type="molecule type" value="Genomic_DNA"/>
</dbReference>